<keyword evidence="1" id="KW-0812">Transmembrane</keyword>
<accession>A0A1X7TW26</accession>
<name>A0A1X7TW26_AMPQE</name>
<organism evidence="2">
    <name type="scientific">Amphimedon queenslandica</name>
    <name type="common">Sponge</name>
    <dbReference type="NCBI Taxonomy" id="400682"/>
    <lineage>
        <taxon>Eukaryota</taxon>
        <taxon>Metazoa</taxon>
        <taxon>Porifera</taxon>
        <taxon>Demospongiae</taxon>
        <taxon>Heteroscleromorpha</taxon>
        <taxon>Haplosclerida</taxon>
        <taxon>Niphatidae</taxon>
        <taxon>Amphimedon</taxon>
    </lineage>
</organism>
<protein>
    <submittedName>
        <fullName evidence="2">Uncharacterized protein</fullName>
    </submittedName>
</protein>
<evidence type="ECO:0000256" key="1">
    <source>
        <dbReference type="SAM" id="Phobius"/>
    </source>
</evidence>
<reference evidence="2" key="1">
    <citation type="submission" date="2017-05" db="UniProtKB">
        <authorList>
            <consortium name="EnsemblMetazoa"/>
        </authorList>
    </citation>
    <scope>IDENTIFICATION</scope>
</reference>
<keyword evidence="1" id="KW-1133">Transmembrane helix</keyword>
<feature type="transmembrane region" description="Helical" evidence="1">
    <location>
        <begin position="31"/>
        <end position="51"/>
    </location>
</feature>
<dbReference type="AlphaFoldDB" id="A0A1X7TW26"/>
<keyword evidence="1" id="KW-0472">Membrane</keyword>
<dbReference type="STRING" id="400682.A0A1X7TW26"/>
<dbReference type="InParanoid" id="A0A1X7TW26"/>
<proteinExistence type="predicted"/>
<dbReference type="EnsemblMetazoa" id="Aqu2.1.19595_001">
    <property type="protein sequence ID" value="Aqu2.1.19595_001"/>
    <property type="gene ID" value="Aqu2.1.19595"/>
</dbReference>
<sequence length="121" mass="13958">MYLHRHSLNELNEDHSRKISWQKSFMISIKILELVLACSSSGFCIAILVIATNVLKSDAAKLFETIGPVKKPFYTIRRMSSDEESHILPPCKEIFIAKDKENSTKYILEEKLRKKKWSDAS</sequence>
<evidence type="ECO:0000313" key="2">
    <source>
        <dbReference type="EnsemblMetazoa" id="Aqu2.1.19595_001"/>
    </source>
</evidence>